<name>A0A1F7IPH8_9BACT</name>
<dbReference type="PANTHER" id="PTHR16138:SF7">
    <property type="entry name" value="PALMITOYL-PROTEIN THIOESTERASE ABHD10, MITOCHONDRIAL"/>
    <property type="match status" value="1"/>
</dbReference>
<dbReference type="InterPro" id="IPR052382">
    <property type="entry name" value="ABHD10_acyl-thioesterase"/>
</dbReference>
<dbReference type="EMBL" id="MGAI01000012">
    <property type="protein sequence ID" value="OGK45278.1"/>
    <property type="molecule type" value="Genomic_DNA"/>
</dbReference>
<protein>
    <recommendedName>
        <fullName evidence="2">Peptidase S9 prolyl oligopeptidase catalytic domain-containing protein</fullName>
    </recommendedName>
</protein>
<comment type="caution">
    <text evidence="3">The sequence shown here is derived from an EMBL/GenBank/DDBJ whole genome shotgun (WGS) entry which is preliminary data.</text>
</comment>
<feature type="domain" description="Peptidase S9 prolyl oligopeptidase catalytic" evidence="2">
    <location>
        <begin position="82"/>
        <end position="251"/>
    </location>
</feature>
<accession>A0A1F7IPH8</accession>
<dbReference type="Gene3D" id="3.40.50.1820">
    <property type="entry name" value="alpha/beta hydrolase"/>
    <property type="match status" value="1"/>
</dbReference>
<sequence>MEEKVYFKNSKGDRLCGILLNPTGDKSKLIVILAHGFSSNKNTKNFVKLKDILVGKGISSFRFDFYGHDESDGLFENITITEAVDDILQAIDFLKEKGFNKIALFGSSFGGISSILAASKTNDLQFLALKSPVSDYKEVQYRLHSKEEIEDWKKNGLRIYEDDGRKMRLNYSFFKDFKYNNAYKAALKIKIPTLIVHGDADEEVPVSQSIKTSKIIQNCKLVLVKDSDHVYTKEEHAQQMLKALTEFIIQHNN</sequence>
<dbReference type="GO" id="GO:0004553">
    <property type="term" value="F:hydrolase activity, hydrolyzing O-glycosyl compounds"/>
    <property type="evidence" value="ECO:0007669"/>
    <property type="project" value="TreeGrafter"/>
</dbReference>
<dbReference type="SUPFAM" id="SSF53474">
    <property type="entry name" value="alpha/beta-Hydrolases"/>
    <property type="match status" value="1"/>
</dbReference>
<gene>
    <name evidence="3" type="ORF">A3B40_05025</name>
</gene>
<evidence type="ECO:0000313" key="3">
    <source>
        <dbReference type="EMBL" id="OGK45278.1"/>
    </source>
</evidence>
<organism evidence="3 4">
    <name type="scientific">Candidatus Roizmanbacteria bacterium RIFCSPLOWO2_01_FULL_37_16</name>
    <dbReference type="NCBI Taxonomy" id="1802058"/>
    <lineage>
        <taxon>Bacteria</taxon>
        <taxon>Candidatus Roizmaniibacteriota</taxon>
    </lineage>
</organism>
<dbReference type="GO" id="GO:0008236">
    <property type="term" value="F:serine-type peptidase activity"/>
    <property type="evidence" value="ECO:0007669"/>
    <property type="project" value="InterPro"/>
</dbReference>
<proteinExistence type="predicted"/>
<dbReference type="PANTHER" id="PTHR16138">
    <property type="entry name" value="MYCOPHENOLIC ACID ACYL-GLUCURONIDE ESTERASE, MITOCHONDRIAL"/>
    <property type="match status" value="1"/>
</dbReference>
<evidence type="ECO:0000256" key="1">
    <source>
        <dbReference type="ARBA" id="ARBA00022801"/>
    </source>
</evidence>
<reference evidence="3 4" key="1">
    <citation type="journal article" date="2016" name="Nat. Commun.">
        <title>Thousands of microbial genomes shed light on interconnected biogeochemical processes in an aquifer system.</title>
        <authorList>
            <person name="Anantharaman K."/>
            <person name="Brown C.T."/>
            <person name="Hug L.A."/>
            <person name="Sharon I."/>
            <person name="Castelle C.J."/>
            <person name="Probst A.J."/>
            <person name="Thomas B.C."/>
            <person name="Singh A."/>
            <person name="Wilkins M.J."/>
            <person name="Karaoz U."/>
            <person name="Brodie E.L."/>
            <person name="Williams K.H."/>
            <person name="Hubbard S.S."/>
            <person name="Banfield J.F."/>
        </authorList>
    </citation>
    <scope>NUCLEOTIDE SEQUENCE [LARGE SCALE GENOMIC DNA]</scope>
</reference>
<evidence type="ECO:0000313" key="4">
    <source>
        <dbReference type="Proteomes" id="UP000178040"/>
    </source>
</evidence>
<dbReference type="AlphaFoldDB" id="A0A1F7IPH8"/>
<dbReference type="GO" id="GO:0006508">
    <property type="term" value="P:proteolysis"/>
    <property type="evidence" value="ECO:0007669"/>
    <property type="project" value="InterPro"/>
</dbReference>
<keyword evidence="1" id="KW-0378">Hydrolase</keyword>
<dbReference type="Proteomes" id="UP000178040">
    <property type="component" value="Unassembled WGS sequence"/>
</dbReference>
<dbReference type="InterPro" id="IPR029058">
    <property type="entry name" value="AB_hydrolase_fold"/>
</dbReference>
<dbReference type="Pfam" id="PF00326">
    <property type="entry name" value="Peptidase_S9"/>
    <property type="match status" value="1"/>
</dbReference>
<evidence type="ECO:0000259" key="2">
    <source>
        <dbReference type="Pfam" id="PF00326"/>
    </source>
</evidence>
<dbReference type="InterPro" id="IPR001375">
    <property type="entry name" value="Peptidase_S9_cat"/>
</dbReference>
<dbReference type="GO" id="GO:0008474">
    <property type="term" value="F:palmitoyl-(protein) hydrolase activity"/>
    <property type="evidence" value="ECO:0007669"/>
    <property type="project" value="TreeGrafter"/>
</dbReference>